<name>A0A381NB18_9ZZZZ</name>
<dbReference type="AlphaFoldDB" id="A0A381NB18"/>
<dbReference type="InterPro" id="IPR019660">
    <property type="entry name" value="Put_sensory_transdc_reg_YbjN"/>
</dbReference>
<evidence type="ECO:0008006" key="2">
    <source>
        <dbReference type="Google" id="ProtNLM"/>
    </source>
</evidence>
<proteinExistence type="predicted"/>
<organism evidence="1">
    <name type="scientific">marine metagenome</name>
    <dbReference type="NCBI Taxonomy" id="408172"/>
    <lineage>
        <taxon>unclassified sequences</taxon>
        <taxon>metagenomes</taxon>
        <taxon>ecological metagenomes</taxon>
    </lineage>
</organism>
<dbReference type="EMBL" id="UINC01000234">
    <property type="protein sequence ID" value="SUZ51707.1"/>
    <property type="molecule type" value="Genomic_DNA"/>
</dbReference>
<dbReference type="SUPFAM" id="SSF69635">
    <property type="entry name" value="Type III secretory system chaperone-like"/>
    <property type="match status" value="1"/>
</dbReference>
<gene>
    <name evidence="1" type="ORF">METZ01_LOCUS4561</name>
</gene>
<dbReference type="Gene3D" id="3.30.1460.10">
    <property type="match status" value="1"/>
</dbReference>
<sequence>MSVDPPPLGPDELDALGAVVDAWFARTLEENPILEAVERDPDAGPMERRWFARVVGEEKDTSTIRFTLRQRMLHHETYVMPAPEENHGAFHQHLLKRNSSLVGAAFCVGEEDAVLLVGAVPASTVDAAELDRLLGTVWTAVERCFRSALRIGFASRVGGLPRAHGAS</sequence>
<protein>
    <recommendedName>
        <fullName evidence="2">Histidine kinase</fullName>
    </recommendedName>
</protein>
<dbReference type="Pfam" id="PF10722">
    <property type="entry name" value="YbjN"/>
    <property type="match status" value="1"/>
</dbReference>
<reference evidence="1" key="1">
    <citation type="submission" date="2018-05" db="EMBL/GenBank/DDBJ databases">
        <authorList>
            <person name="Lanie J.A."/>
            <person name="Ng W.-L."/>
            <person name="Kazmierczak K.M."/>
            <person name="Andrzejewski T.M."/>
            <person name="Davidsen T.M."/>
            <person name="Wayne K.J."/>
            <person name="Tettelin H."/>
            <person name="Glass J.I."/>
            <person name="Rusch D."/>
            <person name="Podicherti R."/>
            <person name="Tsui H.-C.T."/>
            <person name="Winkler M.E."/>
        </authorList>
    </citation>
    <scope>NUCLEOTIDE SEQUENCE</scope>
</reference>
<evidence type="ECO:0000313" key="1">
    <source>
        <dbReference type="EMBL" id="SUZ51707.1"/>
    </source>
</evidence>
<accession>A0A381NB18</accession>